<dbReference type="OrthoDB" id="344871at2"/>
<feature type="signal peptide" evidence="1">
    <location>
        <begin position="1"/>
        <end position="18"/>
    </location>
</feature>
<accession>A0A5D8Z4D9</accession>
<dbReference type="AlphaFoldDB" id="A0A5D8Z4D9"/>
<protein>
    <recommendedName>
        <fullName evidence="4">DUF5329 domain-containing protein</fullName>
    </recommendedName>
</protein>
<evidence type="ECO:0008006" key="4">
    <source>
        <dbReference type="Google" id="ProtNLM"/>
    </source>
</evidence>
<evidence type="ECO:0000313" key="2">
    <source>
        <dbReference type="EMBL" id="TZF89788.1"/>
    </source>
</evidence>
<evidence type="ECO:0000313" key="3">
    <source>
        <dbReference type="Proteomes" id="UP000323164"/>
    </source>
</evidence>
<dbReference type="InterPro" id="IPR035242">
    <property type="entry name" value="DUF5329"/>
</dbReference>
<keyword evidence="1" id="KW-0732">Signal</keyword>
<dbReference type="Pfam" id="PF17263">
    <property type="entry name" value="DUF5329"/>
    <property type="match status" value="1"/>
</dbReference>
<sequence>MRALLVATLLVASATAMASPPPATQREIAGLFSTLERSGCRFARNGSWYDAGKARAHLQDKYNYLLRRDAITRTEDFIELAATRSSMSGRAYLVQCPGASAIESGPWFRNALVKLRSAH</sequence>
<organism evidence="2 3">
    <name type="scientific">Cognatilysobacter lacus</name>
    <dbReference type="NCBI Taxonomy" id="1643323"/>
    <lineage>
        <taxon>Bacteria</taxon>
        <taxon>Pseudomonadati</taxon>
        <taxon>Pseudomonadota</taxon>
        <taxon>Gammaproteobacteria</taxon>
        <taxon>Lysobacterales</taxon>
        <taxon>Lysobacteraceae</taxon>
        <taxon>Cognatilysobacter</taxon>
    </lineage>
</organism>
<keyword evidence="3" id="KW-1185">Reference proteome</keyword>
<proteinExistence type="predicted"/>
<dbReference type="Proteomes" id="UP000323164">
    <property type="component" value="Unassembled WGS sequence"/>
</dbReference>
<gene>
    <name evidence="2" type="ORF">FW784_07905</name>
</gene>
<reference evidence="2 3" key="1">
    <citation type="submission" date="2019-08" db="EMBL/GenBank/DDBJ databases">
        <title>Draft genome sequence of Lysobacter sp. UKS-15.</title>
        <authorList>
            <person name="Im W.-T."/>
        </authorList>
    </citation>
    <scope>NUCLEOTIDE SEQUENCE [LARGE SCALE GENOMIC DNA]</scope>
    <source>
        <strain evidence="2 3">UKS-15</strain>
    </source>
</reference>
<evidence type="ECO:0000256" key="1">
    <source>
        <dbReference type="SAM" id="SignalP"/>
    </source>
</evidence>
<dbReference type="EMBL" id="VTRV01000070">
    <property type="protein sequence ID" value="TZF89788.1"/>
    <property type="molecule type" value="Genomic_DNA"/>
</dbReference>
<feature type="chain" id="PRO_5022938433" description="DUF5329 domain-containing protein" evidence="1">
    <location>
        <begin position="19"/>
        <end position="119"/>
    </location>
</feature>
<dbReference type="RefSeq" id="WP_149352805.1">
    <property type="nucleotide sequence ID" value="NZ_VTRV01000070.1"/>
</dbReference>
<comment type="caution">
    <text evidence="2">The sequence shown here is derived from an EMBL/GenBank/DDBJ whole genome shotgun (WGS) entry which is preliminary data.</text>
</comment>
<name>A0A5D8Z4D9_9GAMM</name>